<name>B8FJ54_DESAL</name>
<feature type="domain" description="PAS" evidence="8">
    <location>
        <begin position="156"/>
        <end position="202"/>
    </location>
</feature>
<dbReference type="EC" id="2.7.13.3" evidence="2"/>
<dbReference type="Gene3D" id="3.40.50.2300">
    <property type="match status" value="1"/>
</dbReference>
<comment type="catalytic activity">
    <reaction evidence="1">
        <text>ATP + protein L-histidine = ADP + protein N-phospho-L-histidine.</text>
        <dbReference type="EC" id="2.7.13.3"/>
    </reaction>
</comment>
<evidence type="ECO:0000259" key="8">
    <source>
        <dbReference type="PROSITE" id="PS50112"/>
    </source>
</evidence>
<dbReference type="CDD" id="cd00082">
    <property type="entry name" value="HisKA"/>
    <property type="match status" value="1"/>
</dbReference>
<accession>B8FJ54</accession>
<dbReference type="InterPro" id="IPR004358">
    <property type="entry name" value="Sig_transdc_His_kin-like_C"/>
</dbReference>
<dbReference type="GO" id="GO:0000155">
    <property type="term" value="F:phosphorelay sensor kinase activity"/>
    <property type="evidence" value="ECO:0007669"/>
    <property type="project" value="InterPro"/>
</dbReference>
<dbReference type="CDD" id="cd00156">
    <property type="entry name" value="REC"/>
    <property type="match status" value="1"/>
</dbReference>
<dbReference type="InterPro" id="IPR036097">
    <property type="entry name" value="HisK_dim/P_sf"/>
</dbReference>
<evidence type="ECO:0000256" key="3">
    <source>
        <dbReference type="ARBA" id="ARBA00022553"/>
    </source>
</evidence>
<dbReference type="InterPro" id="IPR011006">
    <property type="entry name" value="CheY-like_superfamily"/>
</dbReference>
<dbReference type="SUPFAM" id="SSF47384">
    <property type="entry name" value="Homodimeric domain of signal transducing histidine kinase"/>
    <property type="match status" value="1"/>
</dbReference>
<dbReference type="InterPro" id="IPR001789">
    <property type="entry name" value="Sig_transdc_resp-reg_receiver"/>
</dbReference>
<dbReference type="Pfam" id="PF08447">
    <property type="entry name" value="PAS_3"/>
    <property type="match status" value="1"/>
</dbReference>
<dbReference type="Proteomes" id="UP000000739">
    <property type="component" value="Chromosome"/>
</dbReference>
<dbReference type="SUPFAM" id="SSF55874">
    <property type="entry name" value="ATPase domain of HSP90 chaperone/DNA topoisomerase II/histidine kinase"/>
    <property type="match status" value="1"/>
</dbReference>
<dbReference type="Pfam" id="PF13426">
    <property type="entry name" value="PAS_9"/>
    <property type="match status" value="2"/>
</dbReference>
<dbReference type="HOGENOM" id="CLU_000445_114_51_7"/>
<feature type="compositionally biased region" description="Basic and acidic residues" evidence="5">
    <location>
        <begin position="1"/>
        <end position="12"/>
    </location>
</feature>
<dbReference type="InterPro" id="IPR003661">
    <property type="entry name" value="HisK_dim/P_dom"/>
</dbReference>
<protein>
    <recommendedName>
        <fullName evidence="2">histidine kinase</fullName>
        <ecNumber evidence="2">2.7.13.3</ecNumber>
    </recommendedName>
</protein>
<evidence type="ECO:0000259" key="9">
    <source>
        <dbReference type="PROSITE" id="PS50113"/>
    </source>
</evidence>
<proteinExistence type="predicted"/>
<keyword evidence="10" id="KW-0808">Transferase</keyword>
<feature type="domain" description="PAC" evidence="9">
    <location>
        <begin position="226"/>
        <end position="278"/>
    </location>
</feature>
<dbReference type="SUPFAM" id="SSF52172">
    <property type="entry name" value="CheY-like"/>
    <property type="match status" value="1"/>
</dbReference>
<sequence length="796" mass="88818">MGRRPEKNDKTAYEPPEPSGPRSLEFGEKGLLHALESHCDIDNIPMAYVEIDLEKICITRVNQLFCRLSGFSESQLVGETDLRSLFSIDSNSLGLFLEKTKHGGAGSTSLPVVIHRQGAEGVSCSARLQAVRNGEGLKSLVALLSDPPPWRQDDMERLRLKAAVRGSKDAVGMAYADGRHFYHNEAFSRMFGYSLEELRNKSPQSLYNNQEQAVEVFKSIQNGEFWSGEVEMRTKNGQIIHVDLQADGIMDAEDRVIALIGHHTDLTDSKMTVLQLAQSEAKYKDFVENAPIGMLITNLDGEIVYANKKIEEVTGYDLRDWKNSSFLPILYPEDLPVMHQQRNQALTTRKEVKPYVLRVVTASGEIRWLRTIPQLVFSDASNSSGEIVGFQNFLEDITPTKLAIEEKERLEKQLVQSRKMEAIGTMAGGIAHDFNNILYPILGYAEMLKDDLTPESIPYKNVEEIEKSAYRARDLVQQILSFSRPTEQEVVPVAVQSILEDVLRMLRAVLPSTIQINPKISRKCRMILADPTQIHQVLLNLCTNAYHAMLDQGGLLYISLVEEHINPSQGESVLPIAPGDYARLTVRDTGCGISKDVIERIFEPYFTTKIAGEGTGLGLASVLAIVQKLKGHISVESKVGKGSAFNVYLPIIPITQGDFVEKDISPVPKGCERLLIVDDEEAIIKMLAQMLHRLGYKVTCFLDSLKACNAFFQEPESYDLVITDLTMPKMTGLALAEKMLKIKPSLPIILFTGYSEMASSSDVEKMGVKALLSKPANIMDLGRKIREVLDEQQKKQ</sequence>
<dbReference type="PROSITE" id="PS50112">
    <property type="entry name" value="PAS"/>
    <property type="match status" value="2"/>
</dbReference>
<dbReference type="InterPro" id="IPR036890">
    <property type="entry name" value="HATPase_C_sf"/>
</dbReference>
<keyword evidence="3 4" id="KW-0597">Phosphoprotein</keyword>
<dbReference type="InterPro" id="IPR000700">
    <property type="entry name" value="PAS-assoc_C"/>
</dbReference>
<dbReference type="PROSITE" id="PS50110">
    <property type="entry name" value="RESPONSE_REGULATORY"/>
    <property type="match status" value="1"/>
</dbReference>
<reference evidence="10 11" key="1">
    <citation type="journal article" date="2012" name="Environ. Microbiol.">
        <title>The genome sequence of Desulfatibacillum alkenivorans AK-01: a blueprint for anaerobic alkane oxidation.</title>
        <authorList>
            <person name="Callaghan A.V."/>
            <person name="Morris B.E."/>
            <person name="Pereira I.A."/>
            <person name="McInerney M.J."/>
            <person name="Austin R.N."/>
            <person name="Groves J.T."/>
            <person name="Kukor J.J."/>
            <person name="Suflita J.M."/>
            <person name="Young L.Y."/>
            <person name="Zylstra G.J."/>
            <person name="Wawrik B."/>
        </authorList>
    </citation>
    <scope>NUCLEOTIDE SEQUENCE [LARGE SCALE GENOMIC DNA]</scope>
    <source>
        <strain evidence="10 11">AK-01</strain>
    </source>
</reference>
<dbReference type="SMART" id="SM00388">
    <property type="entry name" value="HisKA"/>
    <property type="match status" value="1"/>
</dbReference>
<evidence type="ECO:0000256" key="2">
    <source>
        <dbReference type="ARBA" id="ARBA00012438"/>
    </source>
</evidence>
<dbReference type="eggNOG" id="COG2204">
    <property type="taxonomic scope" value="Bacteria"/>
</dbReference>
<dbReference type="InterPro" id="IPR005467">
    <property type="entry name" value="His_kinase_dom"/>
</dbReference>
<dbReference type="InterPro" id="IPR013655">
    <property type="entry name" value="PAS_fold_3"/>
</dbReference>
<evidence type="ECO:0000256" key="1">
    <source>
        <dbReference type="ARBA" id="ARBA00000085"/>
    </source>
</evidence>
<feature type="domain" description="Histidine kinase" evidence="6">
    <location>
        <begin position="429"/>
        <end position="653"/>
    </location>
</feature>
<feature type="domain" description="PAC" evidence="9">
    <location>
        <begin position="353"/>
        <end position="409"/>
    </location>
</feature>
<dbReference type="PROSITE" id="PS50109">
    <property type="entry name" value="HIS_KIN"/>
    <property type="match status" value="1"/>
</dbReference>
<dbReference type="Pfam" id="PF00072">
    <property type="entry name" value="Response_reg"/>
    <property type="match status" value="1"/>
</dbReference>
<dbReference type="RefSeq" id="WP_015948040.1">
    <property type="nucleotide sequence ID" value="NC_011768.1"/>
</dbReference>
<dbReference type="PANTHER" id="PTHR43065:SF42">
    <property type="entry name" value="TWO-COMPONENT SENSOR PPRA"/>
    <property type="match status" value="1"/>
</dbReference>
<feature type="modified residue" description="4-aspartylphosphate" evidence="4">
    <location>
        <position position="724"/>
    </location>
</feature>
<organism evidence="10 11">
    <name type="scientific">Desulfatibacillum aliphaticivorans</name>
    <dbReference type="NCBI Taxonomy" id="218208"/>
    <lineage>
        <taxon>Bacteria</taxon>
        <taxon>Pseudomonadati</taxon>
        <taxon>Thermodesulfobacteriota</taxon>
        <taxon>Desulfobacteria</taxon>
        <taxon>Desulfobacterales</taxon>
        <taxon>Desulfatibacillaceae</taxon>
        <taxon>Desulfatibacillum</taxon>
    </lineage>
</organism>
<dbReference type="Gene3D" id="3.30.565.10">
    <property type="entry name" value="Histidine kinase-like ATPase, C-terminal domain"/>
    <property type="match status" value="1"/>
</dbReference>
<dbReference type="EMBL" id="CP001322">
    <property type="protein sequence ID" value="ACL04981.1"/>
    <property type="molecule type" value="Genomic_DNA"/>
</dbReference>
<dbReference type="SUPFAM" id="SSF55785">
    <property type="entry name" value="PYP-like sensor domain (PAS domain)"/>
    <property type="match status" value="3"/>
</dbReference>
<feature type="region of interest" description="Disordered" evidence="5">
    <location>
        <begin position="1"/>
        <end position="25"/>
    </location>
</feature>
<dbReference type="InterPro" id="IPR001610">
    <property type="entry name" value="PAC"/>
</dbReference>
<feature type="domain" description="PAS" evidence="8">
    <location>
        <begin position="279"/>
        <end position="349"/>
    </location>
</feature>
<dbReference type="Pfam" id="PF00512">
    <property type="entry name" value="HisKA"/>
    <property type="match status" value="1"/>
</dbReference>
<dbReference type="Gene3D" id="3.30.450.20">
    <property type="entry name" value="PAS domain"/>
    <property type="match status" value="2"/>
</dbReference>
<dbReference type="PRINTS" id="PR00344">
    <property type="entry name" value="BCTRLSENSOR"/>
</dbReference>
<dbReference type="PROSITE" id="PS50113">
    <property type="entry name" value="PAC"/>
    <property type="match status" value="2"/>
</dbReference>
<evidence type="ECO:0000259" key="7">
    <source>
        <dbReference type="PROSITE" id="PS50110"/>
    </source>
</evidence>
<dbReference type="InterPro" id="IPR000014">
    <property type="entry name" value="PAS"/>
</dbReference>
<dbReference type="PANTHER" id="PTHR43065">
    <property type="entry name" value="SENSOR HISTIDINE KINASE"/>
    <property type="match status" value="1"/>
</dbReference>
<dbReference type="SMART" id="SM00091">
    <property type="entry name" value="PAS"/>
    <property type="match status" value="3"/>
</dbReference>
<dbReference type="Gene3D" id="1.10.287.130">
    <property type="match status" value="1"/>
</dbReference>
<evidence type="ECO:0000256" key="5">
    <source>
        <dbReference type="SAM" id="MobiDB-lite"/>
    </source>
</evidence>
<evidence type="ECO:0000313" key="10">
    <source>
        <dbReference type="EMBL" id="ACL04981.1"/>
    </source>
</evidence>
<keyword evidence="10" id="KW-0418">Kinase</keyword>
<dbReference type="AlphaFoldDB" id="B8FJ54"/>
<dbReference type="eggNOG" id="COG4191">
    <property type="taxonomic scope" value="Bacteria"/>
</dbReference>
<dbReference type="CDD" id="cd00130">
    <property type="entry name" value="PAS"/>
    <property type="match status" value="2"/>
</dbReference>
<evidence type="ECO:0000313" key="11">
    <source>
        <dbReference type="Proteomes" id="UP000000739"/>
    </source>
</evidence>
<dbReference type="InterPro" id="IPR003594">
    <property type="entry name" value="HATPase_dom"/>
</dbReference>
<evidence type="ECO:0000259" key="6">
    <source>
        <dbReference type="PROSITE" id="PS50109"/>
    </source>
</evidence>
<keyword evidence="11" id="KW-1185">Reference proteome</keyword>
<dbReference type="SMART" id="SM00387">
    <property type="entry name" value="HATPase_c"/>
    <property type="match status" value="1"/>
</dbReference>
<dbReference type="SMART" id="SM00086">
    <property type="entry name" value="PAC"/>
    <property type="match status" value="2"/>
</dbReference>
<dbReference type="SMART" id="SM00448">
    <property type="entry name" value="REC"/>
    <property type="match status" value="1"/>
</dbReference>
<feature type="domain" description="Response regulatory" evidence="7">
    <location>
        <begin position="673"/>
        <end position="789"/>
    </location>
</feature>
<dbReference type="KEGG" id="dal:Dalk_3291"/>
<dbReference type="Pfam" id="PF02518">
    <property type="entry name" value="HATPase_c"/>
    <property type="match status" value="1"/>
</dbReference>
<dbReference type="NCBIfam" id="TIGR00229">
    <property type="entry name" value="sensory_box"/>
    <property type="match status" value="2"/>
</dbReference>
<dbReference type="InterPro" id="IPR035965">
    <property type="entry name" value="PAS-like_dom_sf"/>
</dbReference>
<evidence type="ECO:0000256" key="4">
    <source>
        <dbReference type="PROSITE-ProRule" id="PRU00169"/>
    </source>
</evidence>
<gene>
    <name evidence="10" type="ordered locus">Dalk_3291</name>
</gene>